<feature type="compositionally biased region" description="Basic and acidic residues" evidence="10">
    <location>
        <begin position="1957"/>
        <end position="1969"/>
    </location>
</feature>
<evidence type="ECO:0000313" key="11">
    <source>
        <dbReference type="EMBL" id="KAG0113555.1"/>
    </source>
</evidence>
<organism evidence="11">
    <name type="scientific">Lamprotornis superbus</name>
    <dbReference type="NCBI Taxonomy" id="245042"/>
    <lineage>
        <taxon>Eukaryota</taxon>
        <taxon>Metazoa</taxon>
        <taxon>Chordata</taxon>
        <taxon>Craniata</taxon>
        <taxon>Vertebrata</taxon>
        <taxon>Euteleostomi</taxon>
        <taxon>Archelosauria</taxon>
        <taxon>Archosauria</taxon>
        <taxon>Dinosauria</taxon>
        <taxon>Saurischia</taxon>
        <taxon>Theropoda</taxon>
        <taxon>Coelurosauria</taxon>
        <taxon>Aves</taxon>
        <taxon>Neognathae</taxon>
        <taxon>Neoaves</taxon>
        <taxon>Telluraves</taxon>
        <taxon>Australaves</taxon>
        <taxon>Passeriformes</taxon>
        <taxon>Sturnidae</taxon>
        <taxon>Lamprotornis</taxon>
    </lineage>
</organism>
<reference evidence="12" key="3">
    <citation type="submission" date="2022-01" db="EMBL/GenBank/DDBJ databases">
        <authorList>
            <person name="Rubenstein D.R."/>
        </authorList>
    </citation>
    <scope>NUCLEOTIDE SEQUENCE</scope>
    <source>
        <strain evidence="12">SS15</strain>
        <tissue evidence="12">Liver</tissue>
    </source>
</reference>
<dbReference type="PANTHER" id="PTHR34031">
    <property type="entry name" value="CENTROSOMAL PROTEIN OF 162 KDA"/>
    <property type="match status" value="1"/>
</dbReference>
<feature type="coiled-coil region" evidence="9">
    <location>
        <begin position="689"/>
        <end position="825"/>
    </location>
</feature>
<feature type="region of interest" description="Disordered" evidence="10">
    <location>
        <begin position="1"/>
        <end position="48"/>
    </location>
</feature>
<dbReference type="PANTHER" id="PTHR34031:SF1">
    <property type="entry name" value="CENTROSOMAL PROTEIN OF 162 KDA"/>
    <property type="match status" value="1"/>
</dbReference>
<evidence type="ECO:0000256" key="3">
    <source>
        <dbReference type="ARBA" id="ARBA00021406"/>
    </source>
</evidence>
<keyword evidence="8" id="KW-0206">Cytoskeleton</keyword>
<feature type="coiled-coil region" evidence="9">
    <location>
        <begin position="1330"/>
        <end position="1364"/>
    </location>
</feature>
<dbReference type="OrthoDB" id="2157184at2759"/>
<feature type="compositionally biased region" description="Basic and acidic residues" evidence="10">
    <location>
        <begin position="1692"/>
        <end position="1702"/>
    </location>
</feature>
<evidence type="ECO:0000256" key="9">
    <source>
        <dbReference type="SAM" id="Coils"/>
    </source>
</evidence>
<dbReference type="EMBL" id="JADDUC010000420">
    <property type="protein sequence ID" value="KAG0113555.1"/>
    <property type="molecule type" value="Genomic_DNA"/>
</dbReference>
<keyword evidence="13" id="KW-1185">Reference proteome</keyword>
<dbReference type="EMBL" id="JADDUC020000003">
    <property type="protein sequence ID" value="KAI1241105.1"/>
    <property type="molecule type" value="Genomic_DNA"/>
</dbReference>
<comment type="similarity">
    <text evidence="2">Belongs to the CEP162 family.</text>
</comment>
<dbReference type="GO" id="GO:0060271">
    <property type="term" value="P:cilium assembly"/>
    <property type="evidence" value="ECO:0007669"/>
    <property type="project" value="TreeGrafter"/>
</dbReference>
<feature type="coiled-coil region" evidence="9">
    <location>
        <begin position="858"/>
        <end position="1116"/>
    </location>
</feature>
<reference evidence="11" key="1">
    <citation type="submission" date="2020-10" db="EMBL/GenBank/DDBJ databases">
        <title>Feather gene expression reveals the developmental basis of iridescence in African starlings.</title>
        <authorList>
            <person name="Rubenstein D.R."/>
        </authorList>
    </citation>
    <scope>NUCLEOTIDE SEQUENCE</scope>
    <source>
        <strain evidence="11">SS15</strain>
        <tissue evidence="11">Liver</tissue>
    </source>
</reference>
<proteinExistence type="inferred from homology"/>
<sequence length="1969" mass="227045">MYTRYDDSLGNSKKKSSILEKLGQPRKKEKKKKDSVPWWLSEEDSDDGGILEANGNFVKMQNTSQPVGESHENMDVEKMQLQKSNRDVVSLSRDSLETNDSVLASGPNQSIMEVGLDTLEEQEEKEIFFAKLEREASSTIDYSRLNKELDSNDSVILAPFVRNENAEKEEEKEPAHEEKSGSYSEDFEEETDTNPVLKTEGDQVNQNIMSEVDLSPQEQEEENTGMLAKVVLLDSQDSTVELRKAIETLDVAPGEHDQPEEISAVEMNEAGTSYGQTTSDMEALHQAYHHIDQSLQDTDEQKLHNSAVAVSEGLGQSISQNNDIYAKNASTVDSDLPTVEELMKTIKGHMCDIRNFDVDPESPVKLVGSTENDLMSHSPFEDPQSNTAWEKNLVEKFNREESIFLQTSVNDDNFQRMTEKEIQTSEVQPDILREKTGQDSLLSKGSKTKKALRSYSLKNERSESMTIKPMSYKNIRSPAPVHKKKPSHGPHGLVRSSGYGKPSLLSKQSFPVTEKKTLKETFKKTCMKAKGPADRKKSKDALFATRIIRSATDEPTLEGSINRVLSGQSVVRNLGHQAVDCNRQYHHDLSFSPFKSCDRELYLLKRVQAAEEDLNTARDLIQQLASKLSQKEKEMEAKVAELKTQHEKELSRLGQENYVLQSKLRNMEEMAQEKRWTHAATIPVTEEKLAQIQKEIEDQEVIIQGYQQENERLYKQMKELQIQNKKIEEQMFKENQCLKSELIHLREKIEKTNNQSRIMQDSETARNQSFTELISELRAARKEEAKLQEEIRRLKQDKQALEVDLVQAKKERDLAKVQIASASSEKSYEFKVMEESYKQEITHLKKRLQWYAENQDLLDKDAAHLKDAREEIEKLRLEVEKLRAEAGDQFVQQKKRLRDRAADAKRIQDLERQIREMEGILKRRYPNSLPALIYAAAAAEKTNDLSAKTNTVEFLERRIKKLETELEGKDDEAKKSLRAMEQQFQKIKIQYEQRLAELEQLLAYEFMNETPKLNGDKATSTELEQELQSLKDTHQITVGNLQTEIENLKSQNSQLKLRSKNDNKELESMDSKIKHCNTKDRLLKLNEELVRKNREIQDLTKTVEKLQKERMMMLSDNNLRNKTNTNGNSTEVLKKNTSAADRKNSNNTEPCLSIFNDDKIHQPHTFSDSYLSEVLQENARLKEELERLSLEMSQQRVKSQAALAYSESNIRRMQEDTAEYIASLKASHQREVEKIILIKHLQEQLGEQERHQEALLVSQIREQLLQKEVTKLLEELREARESQSPEMKHFLCLEKKIKHIESRHAEREHEIQKATQLTQHISEVRQTQEVEKWRRLAQQKNQDLEKFRMELDSILDVLRELQKQGVVIPAPDSSGFRVTDSCWKTAGTTFASLPPIHIMFLPLSLKPLSTLVNDWRAGAEQAFPDHSNCAVSTSVLDRQRDQSDVKTVLKLRLQDVQVRKFRVKILSKLGKGPGEKKQTNKQTKKPTQPKTRPKYQMWRKKKKKRKDRLKMLLKTAFGSALRQRQSKNLNQTPQGILIGSSRNYRTSPGAVYSFLQSSLRFTLFLANECSETSQYQAPTFTVLVFLQHSTAFGNLMEVGITLQTWTFLILFFFVHMVHFINAEMENHLVRKDPLRLQRSSKIRHKAVHAKSFFRKFCIATEEKEKYSKHKRAKLQEHRRGSGCTSALSNQSQDKKHEDDKNCKTNPKSNHNGIWWKKKKKKKRKQDDQYFTCACKKLPSTGSMSANPKQFAAYFWQMDCRQFASTTKNKSMSTYSFKVDPQLRLREAQSFQELHLERFNNYCLWEKEVAQRKPQDPRPNLLSSQLCQLFITRIGALHLNIPHMESLIAIVTSLLSVLRKELKSICRKLQNRGCRQAFLTPALFFQGQKPQSRSVFSAANQKFRQVSILVTKKGKCSGLSPGALGCSLQIMGIQIPPAMKKRKASNKNESNSGKNKKKEREKEREEEKEI</sequence>
<dbReference type="GO" id="GO:0005814">
    <property type="term" value="C:centriole"/>
    <property type="evidence" value="ECO:0007669"/>
    <property type="project" value="UniProtKB-SubCell"/>
</dbReference>
<comment type="subcellular location">
    <subcellularLocation>
        <location evidence="1">Cytoplasm</location>
        <location evidence="1">Cytoskeleton</location>
        <location evidence="1">Microtubule organizing center</location>
        <location evidence="1">Centrosome</location>
        <location evidence="1">Centriole</location>
    </subcellularLocation>
</comment>
<feature type="region of interest" description="Disordered" evidence="10">
    <location>
        <begin position="163"/>
        <end position="193"/>
    </location>
</feature>
<evidence type="ECO:0000313" key="12">
    <source>
        <dbReference type="EMBL" id="KAI1241105.1"/>
    </source>
</evidence>
<comment type="caution">
    <text evidence="11">The sequence shown here is derived from an EMBL/GenBank/DDBJ whole genome shotgun (WGS) entry which is preliminary data.</text>
</comment>
<accession>A0A835NEZ0</accession>
<evidence type="ECO:0000256" key="4">
    <source>
        <dbReference type="ARBA" id="ARBA00022490"/>
    </source>
</evidence>
<evidence type="ECO:0000313" key="13">
    <source>
        <dbReference type="Proteomes" id="UP000618051"/>
    </source>
</evidence>
<feature type="region of interest" description="Disordered" evidence="10">
    <location>
        <begin position="1668"/>
        <end position="1720"/>
    </location>
</feature>
<dbReference type="InterPro" id="IPR038774">
    <property type="entry name" value="CEP162-like"/>
</dbReference>
<evidence type="ECO:0000256" key="5">
    <source>
        <dbReference type="ARBA" id="ARBA00022701"/>
    </source>
</evidence>
<dbReference type="GO" id="GO:0005879">
    <property type="term" value="C:axonemal microtubule"/>
    <property type="evidence" value="ECO:0007669"/>
    <property type="project" value="TreeGrafter"/>
</dbReference>
<dbReference type="GO" id="GO:0034451">
    <property type="term" value="C:centriolar satellite"/>
    <property type="evidence" value="ECO:0007669"/>
    <property type="project" value="TreeGrafter"/>
</dbReference>
<feature type="coiled-coil region" evidence="9">
    <location>
        <begin position="1171"/>
        <end position="1198"/>
    </location>
</feature>
<feature type="region of interest" description="Disordered" evidence="10">
    <location>
        <begin position="1936"/>
        <end position="1969"/>
    </location>
</feature>
<evidence type="ECO:0000256" key="10">
    <source>
        <dbReference type="SAM" id="MobiDB-lite"/>
    </source>
</evidence>
<evidence type="ECO:0000256" key="7">
    <source>
        <dbReference type="ARBA" id="ARBA00023054"/>
    </source>
</evidence>
<dbReference type="Proteomes" id="UP000618051">
    <property type="component" value="Unassembled WGS sequence"/>
</dbReference>
<feature type="compositionally biased region" description="Basic and acidic residues" evidence="10">
    <location>
        <begin position="164"/>
        <end position="180"/>
    </location>
</feature>
<evidence type="ECO:0000256" key="2">
    <source>
        <dbReference type="ARBA" id="ARBA00009485"/>
    </source>
</evidence>
<keyword evidence="4" id="KW-0963">Cytoplasm</keyword>
<feature type="coiled-coil region" evidence="9">
    <location>
        <begin position="607"/>
        <end position="652"/>
    </location>
</feature>
<evidence type="ECO:0000256" key="6">
    <source>
        <dbReference type="ARBA" id="ARBA00022794"/>
    </source>
</evidence>
<keyword evidence="7 9" id="KW-0175">Coiled coil</keyword>
<evidence type="ECO:0000256" key="8">
    <source>
        <dbReference type="ARBA" id="ARBA00023212"/>
    </source>
</evidence>
<dbReference type="GO" id="GO:0005654">
    <property type="term" value="C:nucleoplasm"/>
    <property type="evidence" value="ECO:0007669"/>
    <property type="project" value="TreeGrafter"/>
</dbReference>
<keyword evidence="5" id="KW-0493">Microtubule</keyword>
<feature type="compositionally biased region" description="Polar residues" evidence="10">
    <location>
        <begin position="1682"/>
        <end position="1691"/>
    </location>
</feature>
<feature type="compositionally biased region" description="Basic residues" evidence="10">
    <location>
        <begin position="24"/>
        <end position="33"/>
    </location>
</feature>
<keyword evidence="6" id="KW-0970">Cilium biogenesis/degradation</keyword>
<feature type="region of interest" description="Disordered" evidence="10">
    <location>
        <begin position="1469"/>
        <end position="1494"/>
    </location>
</feature>
<gene>
    <name evidence="12" type="ORF">IHE44_0009567</name>
    <name evidence="11" type="ORF">IHE44_010234</name>
</gene>
<evidence type="ECO:0000256" key="1">
    <source>
        <dbReference type="ARBA" id="ARBA00004114"/>
    </source>
</evidence>
<feature type="region of interest" description="Disordered" evidence="10">
    <location>
        <begin position="476"/>
        <end position="506"/>
    </location>
</feature>
<reference evidence="12 13" key="2">
    <citation type="journal article" date="2021" name="J. Hered.">
        <title>Feather Gene Expression Elucidates the Developmental Basis of Plumage Iridescence in African Starlings.</title>
        <authorList>
            <person name="Rubenstein D.R."/>
            <person name="Corvelo A."/>
            <person name="MacManes M.D."/>
            <person name="Maia R."/>
            <person name="Narzisi G."/>
            <person name="Rousaki A."/>
            <person name="Vandenabeele P."/>
            <person name="Shawkey M.D."/>
            <person name="Solomon J."/>
        </authorList>
    </citation>
    <scope>NUCLEOTIDE SEQUENCE [LARGE SCALE GENOMIC DNA]</scope>
    <source>
        <strain evidence="12">SS15</strain>
    </source>
</reference>
<protein>
    <recommendedName>
        <fullName evidence="3">Centrosomal protein of 162 kDa</fullName>
    </recommendedName>
</protein>
<name>A0A835NEZ0_9PASS</name>